<organism evidence="7 8">
    <name type="scientific">Salinisphaera japonica YTM-1</name>
    <dbReference type="NCBI Taxonomy" id="1209778"/>
    <lineage>
        <taxon>Bacteria</taxon>
        <taxon>Pseudomonadati</taxon>
        <taxon>Pseudomonadota</taxon>
        <taxon>Gammaproteobacteria</taxon>
        <taxon>Salinisphaerales</taxon>
        <taxon>Salinisphaeraceae</taxon>
        <taxon>Salinisphaera</taxon>
    </lineage>
</organism>
<dbReference type="InterPro" id="IPR050214">
    <property type="entry name" value="Cys_Synth/Cystath_Beta-Synth"/>
</dbReference>
<evidence type="ECO:0000313" key="8">
    <source>
        <dbReference type="Proteomes" id="UP000285310"/>
    </source>
</evidence>
<dbReference type="EC" id="2.5.1.47" evidence="3"/>
<comment type="pathway">
    <text evidence="2">Amino-acid biosynthesis; L-cysteine biosynthesis; L-cysteine from L-serine: step 2/2.</text>
</comment>
<comment type="cofactor">
    <cofactor evidence="1">
        <name>pyridoxal 5'-phosphate</name>
        <dbReference type="ChEBI" id="CHEBI:597326"/>
    </cofactor>
</comment>
<dbReference type="RefSeq" id="WP_123658980.1">
    <property type="nucleotide sequence ID" value="NZ_AYKG01000045.1"/>
</dbReference>
<dbReference type="AlphaFoldDB" id="A0A423PJ52"/>
<evidence type="ECO:0000256" key="2">
    <source>
        <dbReference type="ARBA" id="ARBA00004962"/>
    </source>
</evidence>
<dbReference type="Pfam" id="PF00291">
    <property type="entry name" value="PALP"/>
    <property type="match status" value="1"/>
</dbReference>
<comment type="caution">
    <text evidence="7">The sequence shown here is derived from an EMBL/GenBank/DDBJ whole genome shotgun (WGS) entry which is preliminary data.</text>
</comment>
<evidence type="ECO:0000259" key="6">
    <source>
        <dbReference type="Pfam" id="PF00291"/>
    </source>
</evidence>
<name>A0A423PJ52_9GAMM</name>
<dbReference type="EMBL" id="AYKG01000045">
    <property type="protein sequence ID" value="ROO25615.1"/>
    <property type="molecule type" value="Genomic_DNA"/>
</dbReference>
<evidence type="ECO:0000256" key="3">
    <source>
        <dbReference type="ARBA" id="ARBA00012681"/>
    </source>
</evidence>
<dbReference type="Proteomes" id="UP000285310">
    <property type="component" value="Unassembled WGS sequence"/>
</dbReference>
<dbReference type="InParanoid" id="A0A423PJ52"/>
<evidence type="ECO:0000256" key="1">
    <source>
        <dbReference type="ARBA" id="ARBA00001933"/>
    </source>
</evidence>
<gene>
    <name evidence="7" type="ORF">SAJA_12570</name>
</gene>
<evidence type="ECO:0000256" key="5">
    <source>
        <dbReference type="ARBA" id="ARBA00047931"/>
    </source>
</evidence>
<keyword evidence="4" id="KW-0663">Pyridoxal phosphate</keyword>
<dbReference type="Gene3D" id="3.40.50.1100">
    <property type="match status" value="2"/>
</dbReference>
<dbReference type="OrthoDB" id="7875577at2"/>
<evidence type="ECO:0000256" key="4">
    <source>
        <dbReference type="ARBA" id="ARBA00022898"/>
    </source>
</evidence>
<evidence type="ECO:0000313" key="7">
    <source>
        <dbReference type="EMBL" id="ROO25615.1"/>
    </source>
</evidence>
<dbReference type="PANTHER" id="PTHR10314">
    <property type="entry name" value="CYSTATHIONINE BETA-SYNTHASE"/>
    <property type="match status" value="1"/>
</dbReference>
<reference evidence="7 8" key="1">
    <citation type="submission" date="2013-10" db="EMBL/GenBank/DDBJ databases">
        <title>Salinisphaera japonica YTM-1 Genome Sequencing.</title>
        <authorList>
            <person name="Lai Q."/>
            <person name="Li C."/>
            <person name="Shao Z."/>
        </authorList>
    </citation>
    <scope>NUCLEOTIDE SEQUENCE [LARGE SCALE GENOMIC DNA]</scope>
    <source>
        <strain evidence="7 8">YTM-1</strain>
    </source>
</reference>
<dbReference type="SUPFAM" id="SSF53686">
    <property type="entry name" value="Tryptophan synthase beta subunit-like PLP-dependent enzymes"/>
    <property type="match status" value="1"/>
</dbReference>
<feature type="domain" description="Tryptophan synthase beta chain-like PALP" evidence="6">
    <location>
        <begin position="12"/>
        <end position="282"/>
    </location>
</feature>
<comment type="catalytic activity">
    <reaction evidence="5">
        <text>O-acetyl-L-serine + hydrogen sulfide = L-cysteine + acetate</text>
        <dbReference type="Rhea" id="RHEA:14829"/>
        <dbReference type="ChEBI" id="CHEBI:29919"/>
        <dbReference type="ChEBI" id="CHEBI:30089"/>
        <dbReference type="ChEBI" id="CHEBI:35235"/>
        <dbReference type="ChEBI" id="CHEBI:58340"/>
        <dbReference type="EC" id="2.5.1.47"/>
    </reaction>
</comment>
<accession>A0A423PJ52</accession>
<proteinExistence type="predicted"/>
<dbReference type="GO" id="GO:0004124">
    <property type="term" value="F:cysteine synthase activity"/>
    <property type="evidence" value="ECO:0007669"/>
    <property type="project" value="UniProtKB-EC"/>
</dbReference>
<sequence>MSVVTPLREITPGLLMKFECEQTGGSHKTRAARWMIRNGIKRGEIIPGETTILEKTGGNLGFGLGLAAAELGCEVNVVIGLSFSPLKREAIKYFGAQSVGEDLLHDGLQPKAVIQHLLDNQQADGKRYYYVDQLNNRDGLEAHEYELGPEIARQIDDLHECKNVVFVTSAGTGAHLTGISRALRRAGYGVRVVLVEPEGCDSRQNIFAEHSLEGISVGVVPPLIDWSLVEEHTTVSEARMLQTRRAFMASHGYLIGNTSAACLAAAETVRNEIGPDQNWLVLTIAYDSGLWYEL</sequence>
<dbReference type="InterPro" id="IPR036052">
    <property type="entry name" value="TrpB-like_PALP_sf"/>
</dbReference>
<protein>
    <recommendedName>
        <fullName evidence="3">cysteine synthase</fullName>
        <ecNumber evidence="3">2.5.1.47</ecNumber>
    </recommendedName>
</protein>
<dbReference type="InterPro" id="IPR001926">
    <property type="entry name" value="TrpB-like_PALP"/>
</dbReference>
<keyword evidence="8" id="KW-1185">Reference proteome</keyword>